<comment type="caution">
    <text evidence="4">The sequence shown here is derived from an EMBL/GenBank/DDBJ whole genome shotgun (WGS) entry which is preliminary data.</text>
</comment>
<dbReference type="eggNOG" id="ENOG502SM7V">
    <property type="taxonomic scope" value="Eukaryota"/>
</dbReference>
<dbReference type="PANTHER" id="PTHR37543">
    <property type="entry name" value="CCCH ZINC FINGER DNA BINDING PROTEIN (AFU_ORTHOLOGUE AFUA_5G12760)"/>
    <property type="match status" value="1"/>
</dbReference>
<keyword evidence="5" id="KW-1185">Reference proteome</keyword>
<dbReference type="GeneID" id="19165168"/>
<evidence type="ECO:0000313" key="4">
    <source>
        <dbReference type="EMBL" id="EXJ92478.1"/>
    </source>
</evidence>
<name>W9YIX6_9EURO</name>
<sequence length="387" mass="43721">MSQYTCQKQIEDLNNAWQQVDGLQKSMNCDPFVLVLVDGDITMFSDDYVRRGSVGGHDAARDLRKAVYEYFKTKTGFHLDTKIVIHVFANIAGLSKIYQEARILPDPVVLRQFLQGFNKQHALCHFIDAGDDKEAADNKVKEEMELFYNNTHCKHIMFAGSGDNSYAVFLRQYSLTDQICSRVILVESIPYASKMESLASKFERTCLPNLFRETKIEARRVSRDETGVKNSPPPSYASTVKQSNQPRAELVSVSPTASVAGSSLERAEKKKIFQNSQGQRVDQAVKAERAIVTSLKPRKLCNRHFLTRCNYSPCLHSHEGKLAPAQLDALRFIARLSPCQTLYCEDPDCVSGHRCMQGSHCDRRGSNCWFSEEMHNVDVKITGFITV</sequence>
<evidence type="ECO:0008006" key="6">
    <source>
        <dbReference type="Google" id="ProtNLM"/>
    </source>
</evidence>
<dbReference type="OrthoDB" id="2270193at2759"/>
<organism evidence="4 5">
    <name type="scientific">Capronia epimyces CBS 606.96</name>
    <dbReference type="NCBI Taxonomy" id="1182542"/>
    <lineage>
        <taxon>Eukaryota</taxon>
        <taxon>Fungi</taxon>
        <taxon>Dikarya</taxon>
        <taxon>Ascomycota</taxon>
        <taxon>Pezizomycotina</taxon>
        <taxon>Eurotiomycetes</taxon>
        <taxon>Chaetothyriomycetidae</taxon>
        <taxon>Chaetothyriales</taxon>
        <taxon>Herpotrichiellaceae</taxon>
        <taxon>Capronia</taxon>
    </lineage>
</organism>
<evidence type="ECO:0000259" key="2">
    <source>
        <dbReference type="Pfam" id="PF25540"/>
    </source>
</evidence>
<dbReference type="Proteomes" id="UP000019478">
    <property type="component" value="Unassembled WGS sequence"/>
</dbReference>
<dbReference type="HOGENOM" id="CLU_031811_0_0_1"/>
<dbReference type="Pfam" id="PF25540">
    <property type="entry name" value="DUF7923"/>
    <property type="match status" value="1"/>
</dbReference>
<dbReference type="InterPro" id="IPR057683">
    <property type="entry name" value="DUF7923"/>
</dbReference>
<evidence type="ECO:0000259" key="3">
    <source>
        <dbReference type="Pfam" id="PF25543"/>
    </source>
</evidence>
<dbReference type="InterPro" id="IPR057654">
    <property type="entry name" value="Znf-CCCH_tandem"/>
</dbReference>
<dbReference type="EMBL" id="AMGY01000001">
    <property type="protein sequence ID" value="EXJ92478.1"/>
    <property type="molecule type" value="Genomic_DNA"/>
</dbReference>
<dbReference type="Pfam" id="PF25543">
    <property type="entry name" value="zf-CCCH_tandem"/>
    <property type="match status" value="1"/>
</dbReference>
<feature type="domain" description="DUF7923" evidence="2">
    <location>
        <begin position="28"/>
        <end position="211"/>
    </location>
</feature>
<protein>
    <recommendedName>
        <fullName evidence="6">C3H1-type domain-containing protein</fullName>
    </recommendedName>
</protein>
<dbReference type="RefSeq" id="XP_007729368.1">
    <property type="nucleotide sequence ID" value="XM_007731178.1"/>
</dbReference>
<dbReference type="PANTHER" id="PTHR37543:SF1">
    <property type="entry name" value="CCCH ZINC FINGER DNA BINDING PROTEIN (AFU_ORTHOLOGUE AFUA_5G12760)"/>
    <property type="match status" value="1"/>
</dbReference>
<evidence type="ECO:0000313" key="5">
    <source>
        <dbReference type="Proteomes" id="UP000019478"/>
    </source>
</evidence>
<feature type="region of interest" description="Disordered" evidence="1">
    <location>
        <begin position="221"/>
        <end position="244"/>
    </location>
</feature>
<gene>
    <name evidence="4" type="ORF">A1O3_01029</name>
</gene>
<proteinExistence type="predicted"/>
<dbReference type="AlphaFoldDB" id="W9YIX6"/>
<feature type="domain" description="Tandem CCCH zinc finger" evidence="3">
    <location>
        <begin position="329"/>
        <end position="380"/>
    </location>
</feature>
<reference evidence="4 5" key="1">
    <citation type="submission" date="2013-03" db="EMBL/GenBank/DDBJ databases">
        <title>The Genome Sequence of Capronia epimyces CBS 606.96.</title>
        <authorList>
            <consortium name="The Broad Institute Genomics Platform"/>
            <person name="Cuomo C."/>
            <person name="de Hoog S."/>
            <person name="Gorbushina A."/>
            <person name="Walker B."/>
            <person name="Young S.K."/>
            <person name="Zeng Q."/>
            <person name="Gargeya S."/>
            <person name="Fitzgerald M."/>
            <person name="Haas B."/>
            <person name="Abouelleil A."/>
            <person name="Allen A.W."/>
            <person name="Alvarado L."/>
            <person name="Arachchi H.M."/>
            <person name="Berlin A.M."/>
            <person name="Chapman S.B."/>
            <person name="Gainer-Dewar J."/>
            <person name="Goldberg J."/>
            <person name="Griggs A."/>
            <person name="Gujja S."/>
            <person name="Hansen M."/>
            <person name="Howarth C."/>
            <person name="Imamovic A."/>
            <person name="Ireland A."/>
            <person name="Larimer J."/>
            <person name="McCowan C."/>
            <person name="Murphy C."/>
            <person name="Pearson M."/>
            <person name="Poon T.W."/>
            <person name="Priest M."/>
            <person name="Roberts A."/>
            <person name="Saif S."/>
            <person name="Shea T."/>
            <person name="Sisk P."/>
            <person name="Sykes S."/>
            <person name="Wortman J."/>
            <person name="Nusbaum C."/>
            <person name="Birren B."/>
        </authorList>
    </citation>
    <scope>NUCLEOTIDE SEQUENCE [LARGE SCALE GENOMIC DNA]</scope>
    <source>
        <strain evidence="4 5">CBS 606.96</strain>
    </source>
</reference>
<accession>W9YIX6</accession>
<evidence type="ECO:0000256" key="1">
    <source>
        <dbReference type="SAM" id="MobiDB-lite"/>
    </source>
</evidence>